<dbReference type="GO" id="GO:0052929">
    <property type="term" value="F:ATP:3'-cytidine-cytidine-tRNA adenylyltransferase activity"/>
    <property type="evidence" value="ECO:0007669"/>
    <property type="project" value="TreeGrafter"/>
</dbReference>
<dbReference type="OrthoDB" id="445712at2759"/>
<dbReference type="SUPFAM" id="SSF81301">
    <property type="entry name" value="Nucleotidyltransferase"/>
    <property type="match status" value="1"/>
</dbReference>
<dbReference type="Gene3D" id="3.30.460.10">
    <property type="entry name" value="Beta Polymerase, domain 2"/>
    <property type="match status" value="1"/>
</dbReference>
<proteinExistence type="inferred from homology"/>
<evidence type="ECO:0000256" key="10">
    <source>
        <dbReference type="ARBA" id="ARBA00080500"/>
    </source>
</evidence>
<evidence type="ECO:0000313" key="15">
    <source>
        <dbReference type="Proteomes" id="UP000095009"/>
    </source>
</evidence>
<dbReference type="InterPro" id="IPR002646">
    <property type="entry name" value="PolA_pol_head_dom"/>
</dbReference>
<dbReference type="AlphaFoldDB" id="A0A1E3PTJ2"/>
<evidence type="ECO:0000256" key="9">
    <source>
        <dbReference type="ARBA" id="ARBA00077436"/>
    </source>
</evidence>
<organism evidence="14 15">
    <name type="scientific">Nadsonia fulvescens var. elongata DSM 6958</name>
    <dbReference type="NCBI Taxonomy" id="857566"/>
    <lineage>
        <taxon>Eukaryota</taxon>
        <taxon>Fungi</taxon>
        <taxon>Dikarya</taxon>
        <taxon>Ascomycota</taxon>
        <taxon>Saccharomycotina</taxon>
        <taxon>Dipodascomycetes</taxon>
        <taxon>Dipodascales</taxon>
        <taxon>Dipodascales incertae sedis</taxon>
        <taxon>Nadsonia</taxon>
    </lineage>
</organism>
<protein>
    <recommendedName>
        <fullName evidence="7">CCA tRNA nucleotidyltransferase, mitochondrial</fullName>
        <ecNumber evidence="6">2.7.7.72</ecNumber>
    </recommendedName>
    <alternativeName>
        <fullName evidence="9">CCA-adding enzyme</fullName>
    </alternativeName>
    <alternativeName>
        <fullName evidence="8">tRNA CCA-pyrophosphorylase</fullName>
    </alternativeName>
    <alternativeName>
        <fullName evidence="10">tRNA adenylyltransferase</fullName>
    </alternativeName>
    <alternativeName>
        <fullName evidence="11">tRNA nucleotidyltransferase</fullName>
    </alternativeName>
</protein>
<evidence type="ECO:0000256" key="6">
    <source>
        <dbReference type="ARBA" id="ARBA00066885"/>
    </source>
</evidence>
<dbReference type="Pfam" id="PF01743">
    <property type="entry name" value="PolyA_pol"/>
    <property type="match status" value="1"/>
</dbReference>
<evidence type="ECO:0000256" key="1">
    <source>
        <dbReference type="ARBA" id="ARBA00007265"/>
    </source>
</evidence>
<comment type="similarity">
    <text evidence="1 12">Belongs to the tRNA nucleotidyltransferase/poly(A) polymerase family.</text>
</comment>
<name>A0A1E3PTJ2_9ASCO</name>
<keyword evidence="3 12" id="KW-0694">RNA-binding</keyword>
<accession>A0A1E3PTJ2</accession>
<dbReference type="SUPFAM" id="SSF81891">
    <property type="entry name" value="Poly A polymerase C-terminal region-like"/>
    <property type="match status" value="1"/>
</dbReference>
<evidence type="ECO:0000256" key="8">
    <source>
        <dbReference type="ARBA" id="ARBA00076038"/>
    </source>
</evidence>
<dbReference type="PANTHER" id="PTHR13734">
    <property type="entry name" value="TRNA-NUCLEOTIDYLTRANSFERASE"/>
    <property type="match status" value="1"/>
</dbReference>
<dbReference type="GO" id="GO:0003723">
    <property type="term" value="F:RNA binding"/>
    <property type="evidence" value="ECO:0007669"/>
    <property type="project" value="UniProtKB-KW"/>
</dbReference>
<dbReference type="InterPro" id="IPR043519">
    <property type="entry name" value="NT_sf"/>
</dbReference>
<evidence type="ECO:0000256" key="7">
    <source>
        <dbReference type="ARBA" id="ARBA00072969"/>
    </source>
</evidence>
<dbReference type="STRING" id="857566.A0A1E3PTJ2"/>
<dbReference type="Proteomes" id="UP000095009">
    <property type="component" value="Unassembled WGS sequence"/>
</dbReference>
<evidence type="ECO:0000256" key="11">
    <source>
        <dbReference type="ARBA" id="ARBA00082324"/>
    </source>
</evidence>
<evidence type="ECO:0000256" key="12">
    <source>
        <dbReference type="RuleBase" id="RU003953"/>
    </source>
</evidence>
<dbReference type="FunFam" id="3.30.460.10:FF:000019">
    <property type="entry name" value="tRNA nucleotidyltransferase cca2"/>
    <property type="match status" value="1"/>
</dbReference>
<dbReference type="GO" id="GO:0052927">
    <property type="term" value="F:CC tRNA cytidylyltransferase activity"/>
    <property type="evidence" value="ECO:0007669"/>
    <property type="project" value="TreeGrafter"/>
</dbReference>
<keyword evidence="2 12" id="KW-0808">Transferase</keyword>
<dbReference type="GO" id="GO:0001680">
    <property type="term" value="P:tRNA 3'-terminal CCA addition"/>
    <property type="evidence" value="ECO:0007669"/>
    <property type="project" value="UniProtKB-ARBA"/>
</dbReference>
<dbReference type="Gene3D" id="1.10.3090.10">
    <property type="entry name" value="cca-adding enzyme, domain 2"/>
    <property type="match status" value="1"/>
</dbReference>
<keyword evidence="15" id="KW-1185">Reference proteome</keyword>
<gene>
    <name evidence="14" type="ORF">NADFUDRAFT_49290</name>
</gene>
<comment type="function">
    <text evidence="5">Nucleotidyltransferase that catalyzes the addition and repair of the essential 3'-terminal CCA sequence in tRNAs, which is necessary for the attachment of amino acids to the 3' terminus of tRNA molecules, using CTP and ATP as substrates. tRNA 3'-terminal CCA addition is required both for tRNA processing and repair. Also involved in tRNA surveillance by mediating tandem CCA addition to generate a CCACCA at the 3' terminus of unstable tRNAs. While stable tRNAs receive only 3'-terminal CCA, unstable tRNAs are marked with CCACCA and rapidly degraded. The structural flexibility of RNA controls the choice between CCA versus CCACCA addition: following the first CCA addition cycle, nucleotide-binding to the active site triggers a clockwise screw motion, producing torque on the RNA. This ejects stable RNAs, whereas unstable RNAs are refolded while bound to the enzyme and subjected to a second CCA catalytic cycle.</text>
</comment>
<dbReference type="EMBL" id="KV454406">
    <property type="protein sequence ID" value="ODQ68650.1"/>
    <property type="molecule type" value="Genomic_DNA"/>
</dbReference>
<evidence type="ECO:0000256" key="3">
    <source>
        <dbReference type="ARBA" id="ARBA00022884"/>
    </source>
</evidence>
<feature type="domain" description="Poly A polymerase head" evidence="13">
    <location>
        <begin position="54"/>
        <end position="196"/>
    </location>
</feature>
<sequence length="516" mass="58780">MSPLSSLSSLQLDGDKAQLSEIKLTATERRIRELLVEFSAVMDQVNPADPKLVLRFTGGWVRDKLLGLESNDIDVAINHMTGAEFADALNVYIIENSQRLGIKAHHIHKIEKNPEKSKHLETATTKIFDQDVDFVNLRSEEYTEDSRIPVTQFGTPEQDAFRRDATLNSLFYNLQSQQVEDLTHAGIQDLKNKILRTPLPALRTFQDDPLRVLRLIRFSSRFNFDIAPDAQTAMADSSICEALATKISRERVGIEIEKTFRGPNPELALQWIGKFNLEGAIFHLPARFYPEGLQTPSSNLVRSTKVWKETLEQPEIKHDLFNDVLADTYSWRNLWFLCVLNRWGGVMALTEKKKPYSAVSQIIKEGLKLPGNEGDSIAKITQVEQLVAETVKRNSQQPLSRKDIGLILRVCGQNWKLAILFSLLKEICNNDINSVLPRYREFLKAITDMNLCDIWSIRPLVAGNVFAKEFNLRPGPWLAPLLEKIVEWQLNNPGCTTQECITYVRENKDKLISVQR</sequence>
<evidence type="ECO:0000256" key="5">
    <source>
        <dbReference type="ARBA" id="ARBA00056517"/>
    </source>
</evidence>
<dbReference type="PANTHER" id="PTHR13734:SF5">
    <property type="entry name" value="CCA TRNA NUCLEOTIDYLTRANSFERASE, MITOCHONDRIAL"/>
    <property type="match status" value="1"/>
</dbReference>
<evidence type="ECO:0000256" key="2">
    <source>
        <dbReference type="ARBA" id="ARBA00022679"/>
    </source>
</evidence>
<dbReference type="GO" id="GO:0005739">
    <property type="term" value="C:mitochondrion"/>
    <property type="evidence" value="ECO:0007669"/>
    <property type="project" value="UniProtKB-ARBA"/>
</dbReference>
<evidence type="ECO:0000259" key="13">
    <source>
        <dbReference type="Pfam" id="PF01743"/>
    </source>
</evidence>
<comment type="catalytic activity">
    <reaction evidence="4">
        <text>a tRNA precursor + 2 CTP + ATP = a tRNA with a 3' CCA end + 3 diphosphate</text>
        <dbReference type="Rhea" id="RHEA:14433"/>
        <dbReference type="Rhea" id="RHEA-COMP:10465"/>
        <dbReference type="Rhea" id="RHEA-COMP:10468"/>
        <dbReference type="ChEBI" id="CHEBI:30616"/>
        <dbReference type="ChEBI" id="CHEBI:33019"/>
        <dbReference type="ChEBI" id="CHEBI:37563"/>
        <dbReference type="ChEBI" id="CHEBI:74896"/>
        <dbReference type="ChEBI" id="CHEBI:83071"/>
        <dbReference type="EC" id="2.7.7.72"/>
    </reaction>
</comment>
<reference evidence="14 15" key="1">
    <citation type="journal article" date="2016" name="Proc. Natl. Acad. Sci. U.S.A.">
        <title>Comparative genomics of biotechnologically important yeasts.</title>
        <authorList>
            <person name="Riley R."/>
            <person name="Haridas S."/>
            <person name="Wolfe K.H."/>
            <person name="Lopes M.R."/>
            <person name="Hittinger C.T."/>
            <person name="Goeker M."/>
            <person name="Salamov A.A."/>
            <person name="Wisecaver J.H."/>
            <person name="Long T.M."/>
            <person name="Calvey C.H."/>
            <person name="Aerts A.L."/>
            <person name="Barry K.W."/>
            <person name="Choi C."/>
            <person name="Clum A."/>
            <person name="Coughlan A.Y."/>
            <person name="Deshpande S."/>
            <person name="Douglass A.P."/>
            <person name="Hanson S.J."/>
            <person name="Klenk H.-P."/>
            <person name="LaButti K.M."/>
            <person name="Lapidus A."/>
            <person name="Lindquist E.A."/>
            <person name="Lipzen A.M."/>
            <person name="Meier-Kolthoff J.P."/>
            <person name="Ohm R.A."/>
            <person name="Otillar R.P."/>
            <person name="Pangilinan J.L."/>
            <person name="Peng Y."/>
            <person name="Rokas A."/>
            <person name="Rosa C.A."/>
            <person name="Scheuner C."/>
            <person name="Sibirny A.A."/>
            <person name="Slot J.C."/>
            <person name="Stielow J.B."/>
            <person name="Sun H."/>
            <person name="Kurtzman C.P."/>
            <person name="Blackwell M."/>
            <person name="Grigoriev I.V."/>
            <person name="Jeffries T.W."/>
        </authorList>
    </citation>
    <scope>NUCLEOTIDE SEQUENCE [LARGE SCALE GENOMIC DNA]</scope>
    <source>
        <strain evidence="14 15">DSM 6958</strain>
    </source>
</reference>
<dbReference type="GO" id="GO:0004810">
    <property type="term" value="F:CCA tRNA nucleotidyltransferase activity"/>
    <property type="evidence" value="ECO:0007669"/>
    <property type="project" value="UniProtKB-EC"/>
</dbReference>
<dbReference type="CDD" id="cd05398">
    <property type="entry name" value="NT_ClassII-CCAase"/>
    <property type="match status" value="1"/>
</dbReference>
<evidence type="ECO:0000313" key="14">
    <source>
        <dbReference type="EMBL" id="ODQ68650.1"/>
    </source>
</evidence>
<dbReference type="EC" id="2.7.7.72" evidence="6"/>
<evidence type="ECO:0000256" key="4">
    <source>
        <dbReference type="ARBA" id="ARBA00050431"/>
    </source>
</evidence>